<organism evidence="13 14">
    <name type="scientific">Sistotremastrum niveocremeum HHB9708</name>
    <dbReference type="NCBI Taxonomy" id="1314777"/>
    <lineage>
        <taxon>Eukaryota</taxon>
        <taxon>Fungi</taxon>
        <taxon>Dikarya</taxon>
        <taxon>Basidiomycota</taxon>
        <taxon>Agaricomycotina</taxon>
        <taxon>Agaricomycetes</taxon>
        <taxon>Sistotremastrales</taxon>
        <taxon>Sistotremastraceae</taxon>
        <taxon>Sertulicium</taxon>
        <taxon>Sertulicium niveocremeum</taxon>
    </lineage>
</organism>
<dbReference type="EC" id="3.2.1.143" evidence="2"/>
<evidence type="ECO:0000256" key="8">
    <source>
        <dbReference type="ARBA" id="ARBA00042850"/>
    </source>
</evidence>
<sequence>MSVNIVSRLRGSLYGLAVGDALGAPYEFKPRGTYVPTGNMEESSIFTFKGKPLKAGTWTDDTSMALCLAASLNEHRGFIWEDAAKKFVRWNIDGYMSAIGVCFDIGNTTRVALGSYNYQLTHKANKPLVLSGPKDAHQSGNGSLMRLAPVPVFYHQSPKKALQYTSLQSRITHASPVAVQSCLLASLQIVGFVNSEKDTAKARKEEVLASRFVPKGLEGVDIEISEREIVNLWEGEWKSNTVDEISTSGFVVHSHEAALWALWNTETFEEGMLLLLPLGSDVDTVCAIYGQLAGACYGYESIPKRWLDGLQKREILDQVFGTLVELSSQVSDAETTAA</sequence>
<evidence type="ECO:0000313" key="13">
    <source>
        <dbReference type="EMBL" id="KZS97528.1"/>
    </source>
</evidence>
<dbReference type="SUPFAM" id="SSF101478">
    <property type="entry name" value="ADP-ribosylglycohydrolase"/>
    <property type="match status" value="1"/>
</dbReference>
<comment type="cofactor">
    <cofactor evidence="12">
        <name>Mg(2+)</name>
        <dbReference type="ChEBI" id="CHEBI:18420"/>
    </cofactor>
    <text evidence="12">Binds 2 magnesium ions per subunit.</text>
</comment>
<name>A0A164Z448_9AGAM</name>
<dbReference type="InterPro" id="IPR050792">
    <property type="entry name" value="ADP-ribosylglycohydrolase"/>
</dbReference>
<proteinExistence type="inferred from homology"/>
<keyword evidence="14" id="KW-1185">Reference proteome</keyword>
<comment type="similarity">
    <text evidence="1">Belongs to the ADP-ribosylglycohydrolase family.</text>
</comment>
<feature type="binding site" evidence="12">
    <location>
        <position position="284"/>
    </location>
    <ligand>
        <name>Mg(2+)</name>
        <dbReference type="ChEBI" id="CHEBI:18420"/>
        <label>1</label>
    </ligand>
</feature>
<evidence type="ECO:0000256" key="2">
    <source>
        <dbReference type="ARBA" id="ARBA00012255"/>
    </source>
</evidence>
<accession>A0A164Z448</accession>
<evidence type="ECO:0000256" key="1">
    <source>
        <dbReference type="ARBA" id="ARBA00010702"/>
    </source>
</evidence>
<evidence type="ECO:0000256" key="5">
    <source>
        <dbReference type="ARBA" id="ARBA00042398"/>
    </source>
</evidence>
<reference evidence="13 14" key="1">
    <citation type="journal article" date="2016" name="Mol. Biol. Evol.">
        <title>Comparative Genomics of Early-Diverging Mushroom-Forming Fungi Provides Insights into the Origins of Lignocellulose Decay Capabilities.</title>
        <authorList>
            <person name="Nagy L.G."/>
            <person name="Riley R."/>
            <person name="Tritt A."/>
            <person name="Adam C."/>
            <person name="Daum C."/>
            <person name="Floudas D."/>
            <person name="Sun H."/>
            <person name="Yadav J.S."/>
            <person name="Pangilinan J."/>
            <person name="Larsson K.H."/>
            <person name="Matsuura K."/>
            <person name="Barry K."/>
            <person name="Labutti K."/>
            <person name="Kuo R."/>
            <person name="Ohm R.A."/>
            <person name="Bhattacharya S.S."/>
            <person name="Shirouzu T."/>
            <person name="Yoshinaga Y."/>
            <person name="Martin F.M."/>
            <person name="Grigoriev I.V."/>
            <person name="Hibbett D.S."/>
        </authorList>
    </citation>
    <scope>NUCLEOTIDE SEQUENCE [LARGE SCALE GENOMIC DNA]</scope>
    <source>
        <strain evidence="13 14">HHB9708</strain>
    </source>
</reference>
<feature type="binding site" evidence="12">
    <location>
        <position position="281"/>
    </location>
    <ligand>
        <name>Mg(2+)</name>
        <dbReference type="ChEBI" id="CHEBI:18420"/>
        <label>1</label>
    </ligand>
</feature>
<keyword evidence="12" id="KW-0460">Magnesium</keyword>
<comment type="catalytic activity">
    <reaction evidence="11">
        <text>alpha-NAD(+) + H2O = ADP-D-ribose + nicotinamide + H(+)</text>
        <dbReference type="Rhea" id="RHEA:68792"/>
        <dbReference type="ChEBI" id="CHEBI:15377"/>
        <dbReference type="ChEBI" id="CHEBI:15378"/>
        <dbReference type="ChEBI" id="CHEBI:17154"/>
        <dbReference type="ChEBI" id="CHEBI:57967"/>
        <dbReference type="ChEBI" id="CHEBI:77017"/>
    </reaction>
</comment>
<dbReference type="GO" id="GO:0004649">
    <property type="term" value="F:poly(ADP-ribose) glycohydrolase activity"/>
    <property type="evidence" value="ECO:0007669"/>
    <property type="project" value="UniProtKB-EC"/>
</dbReference>
<dbReference type="PANTHER" id="PTHR16222">
    <property type="entry name" value="ADP-RIBOSYLGLYCOHYDROLASE"/>
    <property type="match status" value="1"/>
</dbReference>
<evidence type="ECO:0000256" key="7">
    <source>
        <dbReference type="ARBA" id="ARBA00042722"/>
    </source>
</evidence>
<evidence type="ECO:0000256" key="11">
    <source>
        <dbReference type="ARBA" id="ARBA00049015"/>
    </source>
</evidence>
<evidence type="ECO:0000313" key="14">
    <source>
        <dbReference type="Proteomes" id="UP000076722"/>
    </source>
</evidence>
<evidence type="ECO:0000256" key="6">
    <source>
        <dbReference type="ARBA" id="ARBA00042471"/>
    </source>
</evidence>
<keyword evidence="3 13" id="KW-0378">Hydrolase</keyword>
<dbReference type="STRING" id="1314777.A0A164Z448"/>
<dbReference type="GO" id="GO:0046872">
    <property type="term" value="F:metal ion binding"/>
    <property type="evidence" value="ECO:0007669"/>
    <property type="project" value="UniProtKB-KW"/>
</dbReference>
<evidence type="ECO:0000256" key="12">
    <source>
        <dbReference type="PIRSR" id="PIRSR605502-1"/>
    </source>
</evidence>
<evidence type="ECO:0000256" key="3">
    <source>
        <dbReference type="ARBA" id="ARBA00022801"/>
    </source>
</evidence>
<dbReference type="OrthoDB" id="1914176at2759"/>
<evidence type="ECO:0000256" key="9">
    <source>
        <dbReference type="ARBA" id="ARBA00043187"/>
    </source>
</evidence>
<dbReference type="EMBL" id="KV419396">
    <property type="protein sequence ID" value="KZS97528.1"/>
    <property type="molecule type" value="Genomic_DNA"/>
</dbReference>
<feature type="binding site" evidence="12">
    <location>
        <position position="283"/>
    </location>
    <ligand>
        <name>Mg(2+)</name>
        <dbReference type="ChEBI" id="CHEBI:18420"/>
        <label>1</label>
    </ligand>
</feature>
<dbReference type="AlphaFoldDB" id="A0A164Z448"/>
<dbReference type="InterPro" id="IPR036705">
    <property type="entry name" value="Ribosyl_crysJ1_sf"/>
</dbReference>
<protein>
    <recommendedName>
        <fullName evidence="4">ADP-ribosylhydrolase ARH3</fullName>
        <ecNumber evidence="2">3.2.1.143</ecNumber>
    </recommendedName>
    <alternativeName>
        <fullName evidence="5">ADP-ribose glycohydrolase ARH3</fullName>
    </alternativeName>
    <alternativeName>
        <fullName evidence="6">ADP-ribosylhydrolase 3</fullName>
    </alternativeName>
    <alternativeName>
        <fullName evidence="9">O-acetyl-ADP-ribose deacetylase ARH3</fullName>
    </alternativeName>
    <alternativeName>
        <fullName evidence="10">Poly(ADP-ribose) glycohydrolase ARH3</fullName>
    </alternativeName>
    <alternativeName>
        <fullName evidence="8">[Protein ADP-ribosylarginine] hydrolase-like protein 2</fullName>
    </alternativeName>
    <alternativeName>
        <fullName evidence="7">[Protein ADP-ribosylserine] hydrolase</fullName>
    </alternativeName>
</protein>
<feature type="binding site" evidence="12">
    <location>
        <position position="60"/>
    </location>
    <ligand>
        <name>Mg(2+)</name>
        <dbReference type="ChEBI" id="CHEBI:18420"/>
        <label>1</label>
    </ligand>
</feature>
<dbReference type="PANTHER" id="PTHR16222:SF24">
    <property type="entry name" value="ADP-RIBOSYLHYDROLASE ARH3"/>
    <property type="match status" value="1"/>
</dbReference>
<keyword evidence="12" id="KW-0479">Metal-binding</keyword>
<dbReference type="InterPro" id="IPR005502">
    <property type="entry name" value="Ribosyl_crysJ1"/>
</dbReference>
<evidence type="ECO:0000256" key="10">
    <source>
        <dbReference type="ARBA" id="ARBA00043193"/>
    </source>
</evidence>
<feature type="binding site" evidence="12">
    <location>
        <position position="61"/>
    </location>
    <ligand>
        <name>Mg(2+)</name>
        <dbReference type="ChEBI" id="CHEBI:18420"/>
        <label>1</label>
    </ligand>
</feature>
<dbReference type="Proteomes" id="UP000076722">
    <property type="component" value="Unassembled WGS sequence"/>
</dbReference>
<dbReference type="Pfam" id="PF03747">
    <property type="entry name" value="ADP_ribosyl_GH"/>
    <property type="match status" value="1"/>
</dbReference>
<evidence type="ECO:0000256" key="4">
    <source>
        <dbReference type="ARBA" id="ARBA00041057"/>
    </source>
</evidence>
<gene>
    <name evidence="13" type="ORF">SISNIDRAFT_405513</name>
</gene>
<dbReference type="Gene3D" id="1.10.4080.10">
    <property type="entry name" value="ADP-ribosylation/Crystallin J1"/>
    <property type="match status" value="1"/>
</dbReference>
<feature type="binding site" evidence="12">
    <location>
        <position position="59"/>
    </location>
    <ligand>
        <name>Mg(2+)</name>
        <dbReference type="ChEBI" id="CHEBI:18420"/>
        <label>1</label>
    </ligand>
</feature>